<protein>
    <submittedName>
        <fullName evidence="1">Uncharacterized protein</fullName>
    </submittedName>
</protein>
<accession>A0A9E7ZYM6</accession>
<dbReference type="EMBL" id="CP102774">
    <property type="protein sequence ID" value="UZF89717.1"/>
    <property type="molecule type" value="Genomic_DNA"/>
</dbReference>
<name>A0A9E7ZYM6_9HYPH</name>
<evidence type="ECO:0000313" key="1">
    <source>
        <dbReference type="EMBL" id="UZF89717.1"/>
    </source>
</evidence>
<proteinExistence type="predicted"/>
<gene>
    <name evidence="1" type="ORF">NWE54_04305</name>
</gene>
<dbReference type="AlphaFoldDB" id="A0A9E7ZYM6"/>
<reference evidence="1" key="1">
    <citation type="submission" date="2022-08" db="EMBL/GenBank/DDBJ databases">
        <title>Complete Genome Sequences of 2 Bosea sp. soil isolates.</title>
        <authorList>
            <person name="Alvarez Arevalo M."/>
            <person name="Sterndorff E.B."/>
            <person name="Faurdal D."/>
            <person name="Joergensen T.S."/>
            <person name="Weber T."/>
        </authorList>
    </citation>
    <scope>NUCLEOTIDE SEQUENCE</scope>
    <source>
        <strain evidence="1">NBC_00436</strain>
    </source>
</reference>
<organism evidence="1">
    <name type="scientific">Bosea sp. NBC_00436</name>
    <dbReference type="NCBI Taxonomy" id="2969620"/>
    <lineage>
        <taxon>Bacteria</taxon>
        <taxon>Pseudomonadati</taxon>
        <taxon>Pseudomonadota</taxon>
        <taxon>Alphaproteobacteria</taxon>
        <taxon>Hyphomicrobiales</taxon>
        <taxon>Boseaceae</taxon>
        <taxon>Bosea</taxon>
    </lineage>
</organism>
<sequence>MRDGYVVSRKLGRATLILRADLDRLIEMLPQQGAADDES</sequence>